<dbReference type="Proteomes" id="UP000426246">
    <property type="component" value="Chromosome"/>
</dbReference>
<organism evidence="1 2">
    <name type="scientific">Paenibacillus psychroresistens</name>
    <dbReference type="NCBI Taxonomy" id="1778678"/>
    <lineage>
        <taxon>Bacteria</taxon>
        <taxon>Bacillati</taxon>
        <taxon>Bacillota</taxon>
        <taxon>Bacilli</taxon>
        <taxon>Bacillales</taxon>
        <taxon>Paenibacillaceae</taxon>
        <taxon>Paenibacillus</taxon>
    </lineage>
</organism>
<dbReference type="KEGG" id="ppsc:EHS13_07460"/>
<dbReference type="PANTHER" id="PTHR21525">
    <property type="entry name" value="MOTILE SPERM PROTEIN"/>
    <property type="match status" value="1"/>
</dbReference>
<dbReference type="EMBL" id="CP034235">
    <property type="protein sequence ID" value="QGQ99987.1"/>
    <property type="molecule type" value="Genomic_DNA"/>
</dbReference>
<evidence type="ECO:0000313" key="2">
    <source>
        <dbReference type="Proteomes" id="UP000426246"/>
    </source>
</evidence>
<accession>A0A6B8RVL7</accession>
<evidence type="ECO:0000313" key="1">
    <source>
        <dbReference type="EMBL" id="QGQ99987.1"/>
    </source>
</evidence>
<sequence>MFSGGSLWGGLVSGGLSQLQDTNALKEGHINKKTYAVQTTENVTGAFGVMAGIEYGAILGTSIMPGVGTILGSVVGGLLGDRVGRTVGHRAGHSLVNSRMMQQKLGITEDSEPELQLQG</sequence>
<name>A0A6B8RVL7_9BACL</name>
<dbReference type="AlphaFoldDB" id="A0A6B8RVL7"/>
<dbReference type="PANTHER" id="PTHR21525:SF9">
    <property type="entry name" value="CHANNEL_COLICIN DOMAIN-CONTAINING PROTEIN"/>
    <property type="match status" value="1"/>
</dbReference>
<protein>
    <submittedName>
        <fullName evidence="1">Uncharacterized protein</fullName>
    </submittedName>
</protein>
<proteinExistence type="predicted"/>
<keyword evidence="2" id="KW-1185">Reference proteome</keyword>
<dbReference type="OrthoDB" id="2891040at2"/>
<gene>
    <name evidence="1" type="ORF">EHS13_07460</name>
</gene>
<reference evidence="2" key="1">
    <citation type="submission" date="2018-11" db="EMBL/GenBank/DDBJ databases">
        <title>Complete genome sequence of Paenibacillus sp. ML311-T8.</title>
        <authorList>
            <person name="Nam Y.-D."/>
            <person name="Kang J."/>
            <person name="Chung W.-H."/>
            <person name="Park Y.S."/>
        </authorList>
    </citation>
    <scope>NUCLEOTIDE SEQUENCE [LARGE SCALE GENOMIC DNA]</scope>
    <source>
        <strain evidence="2">ML311-T8</strain>
    </source>
</reference>